<gene>
    <name evidence="4" type="ORF">ACFPPC_15700</name>
</gene>
<dbReference type="SMART" id="SM00822">
    <property type="entry name" value="PKS_KR"/>
    <property type="match status" value="1"/>
</dbReference>
<dbReference type="EC" id="1.1.1.-" evidence="4"/>
<dbReference type="InterPro" id="IPR002347">
    <property type="entry name" value="SDR_fam"/>
</dbReference>
<evidence type="ECO:0000313" key="5">
    <source>
        <dbReference type="Proteomes" id="UP001596104"/>
    </source>
</evidence>
<reference evidence="5" key="1">
    <citation type="journal article" date="2019" name="Int. J. Syst. Evol. Microbiol.">
        <title>The Global Catalogue of Microorganisms (GCM) 10K type strain sequencing project: providing services to taxonomists for standard genome sequencing and annotation.</title>
        <authorList>
            <consortium name="The Broad Institute Genomics Platform"/>
            <consortium name="The Broad Institute Genome Sequencing Center for Infectious Disease"/>
            <person name="Wu L."/>
            <person name="Ma J."/>
        </authorList>
    </citation>
    <scope>NUCLEOTIDE SEQUENCE [LARGE SCALE GENOMIC DNA]</scope>
    <source>
        <strain evidence="5">CGMCC 1.16326</strain>
    </source>
</reference>
<dbReference type="SUPFAM" id="SSF51735">
    <property type="entry name" value="NAD(P)-binding Rossmann-fold domains"/>
    <property type="match status" value="1"/>
</dbReference>
<comment type="similarity">
    <text evidence="1">Belongs to the short-chain dehydrogenases/reductases (SDR) family.</text>
</comment>
<dbReference type="CDD" id="cd05233">
    <property type="entry name" value="SDR_c"/>
    <property type="match status" value="1"/>
</dbReference>
<dbReference type="RefSeq" id="WP_291680432.1">
    <property type="nucleotide sequence ID" value="NZ_JBHSLV010000026.1"/>
</dbReference>
<evidence type="ECO:0000256" key="2">
    <source>
        <dbReference type="ARBA" id="ARBA00023002"/>
    </source>
</evidence>
<protein>
    <submittedName>
        <fullName evidence="4">SDR family NAD(P)-dependent oxidoreductase</fullName>
        <ecNumber evidence="4">1.1.1.-</ecNumber>
    </submittedName>
</protein>
<comment type="caution">
    <text evidence="4">The sequence shown here is derived from an EMBL/GenBank/DDBJ whole genome shotgun (WGS) entry which is preliminary data.</text>
</comment>
<organism evidence="4 5">
    <name type="scientific">Bosea vestrisii</name>
    <dbReference type="NCBI Taxonomy" id="151416"/>
    <lineage>
        <taxon>Bacteria</taxon>
        <taxon>Pseudomonadati</taxon>
        <taxon>Pseudomonadota</taxon>
        <taxon>Alphaproteobacteria</taxon>
        <taxon>Hyphomicrobiales</taxon>
        <taxon>Boseaceae</taxon>
        <taxon>Bosea</taxon>
    </lineage>
</organism>
<dbReference type="InterPro" id="IPR057326">
    <property type="entry name" value="KR_dom"/>
</dbReference>
<dbReference type="EMBL" id="JBHSLV010000026">
    <property type="protein sequence ID" value="MFC5394085.1"/>
    <property type="molecule type" value="Genomic_DNA"/>
</dbReference>
<dbReference type="InterPro" id="IPR036291">
    <property type="entry name" value="NAD(P)-bd_dom_sf"/>
</dbReference>
<accession>A0ABW0HBR0</accession>
<dbReference type="InterPro" id="IPR051122">
    <property type="entry name" value="SDR_DHRS6-like"/>
</dbReference>
<dbReference type="InterPro" id="IPR020904">
    <property type="entry name" value="Sc_DH/Rdtase_CS"/>
</dbReference>
<feature type="domain" description="Ketoreductase" evidence="3">
    <location>
        <begin position="8"/>
        <end position="176"/>
    </location>
</feature>
<dbReference type="PANTHER" id="PTHR43477:SF1">
    <property type="entry name" value="DIHYDROANTICAPSIN 7-DEHYDROGENASE"/>
    <property type="match status" value="1"/>
</dbReference>
<name>A0ABW0HBR0_9HYPH</name>
<keyword evidence="2 4" id="KW-0560">Oxidoreductase</keyword>
<proteinExistence type="inferred from homology"/>
<dbReference type="Pfam" id="PF13561">
    <property type="entry name" value="adh_short_C2"/>
    <property type="match status" value="1"/>
</dbReference>
<evidence type="ECO:0000313" key="4">
    <source>
        <dbReference type="EMBL" id="MFC5394085.1"/>
    </source>
</evidence>
<dbReference type="GO" id="GO:0016491">
    <property type="term" value="F:oxidoreductase activity"/>
    <property type="evidence" value="ECO:0007669"/>
    <property type="project" value="UniProtKB-KW"/>
</dbReference>
<dbReference type="PROSITE" id="PS00061">
    <property type="entry name" value="ADH_SHORT"/>
    <property type="match status" value="1"/>
</dbReference>
<evidence type="ECO:0000256" key="1">
    <source>
        <dbReference type="ARBA" id="ARBA00006484"/>
    </source>
</evidence>
<dbReference type="Gene3D" id="3.40.50.720">
    <property type="entry name" value="NAD(P)-binding Rossmann-like Domain"/>
    <property type="match status" value="1"/>
</dbReference>
<evidence type="ECO:0000259" key="3">
    <source>
        <dbReference type="SMART" id="SM00822"/>
    </source>
</evidence>
<keyword evidence="5" id="KW-1185">Reference proteome</keyword>
<dbReference type="Proteomes" id="UP001596104">
    <property type="component" value="Unassembled WGS sequence"/>
</dbReference>
<dbReference type="PRINTS" id="PR00080">
    <property type="entry name" value="SDRFAMILY"/>
</dbReference>
<dbReference type="PRINTS" id="PR00081">
    <property type="entry name" value="GDHRDH"/>
</dbReference>
<dbReference type="PANTHER" id="PTHR43477">
    <property type="entry name" value="DIHYDROANTICAPSIN 7-DEHYDROGENASE"/>
    <property type="match status" value="1"/>
</dbReference>
<sequence>MAEAATSRHALITGSSSGIGLALVHRLLAAGWRVTGIDRQPAQPEVEAAGLRTLPLDLLDAAALASALPEILAERPDAFVHCAGMMRTGRIAEIRDEDIDVLWRLHVGAAIAILRDLAPALPDARGRIVLLSSRGALGRPGRGAYAATKAALHGLARSLALELAPRGITVNVVAPAATDTPMLRDPGRGEAPAVSLPIGRLIAPDEVAYLVQCLLAPEAGAITGQTLYVCGGASLVAPG</sequence>